<feature type="transmembrane region" description="Helical" evidence="1">
    <location>
        <begin position="12"/>
        <end position="36"/>
    </location>
</feature>
<sequence length="158" mass="16918">MPHWPSNWLLDAAATAWIATGVSTLAIVPVGAVLMQGSLADLLTTDDAWVGLATIPWVAGFVLVGTACGNWFESTHARWMLGLGPLLLFALFLVLLDCVEDLGEGEQVVTAYGVGILLAGLFSVPAFIFRERRARILLMTAPQLTIVIALASFPVVVW</sequence>
<accession>A0A2G1W831</accession>
<organism evidence="2 3">
    <name type="scientific">Rhodopirellula bahusiensis</name>
    <dbReference type="NCBI Taxonomy" id="2014065"/>
    <lineage>
        <taxon>Bacteria</taxon>
        <taxon>Pseudomonadati</taxon>
        <taxon>Planctomycetota</taxon>
        <taxon>Planctomycetia</taxon>
        <taxon>Pirellulales</taxon>
        <taxon>Pirellulaceae</taxon>
        <taxon>Rhodopirellula</taxon>
    </lineage>
</organism>
<feature type="transmembrane region" description="Helical" evidence="1">
    <location>
        <begin position="79"/>
        <end position="96"/>
    </location>
</feature>
<evidence type="ECO:0000313" key="3">
    <source>
        <dbReference type="Proteomes" id="UP000225740"/>
    </source>
</evidence>
<protein>
    <submittedName>
        <fullName evidence="2">Uncharacterized protein</fullName>
    </submittedName>
</protein>
<evidence type="ECO:0000313" key="2">
    <source>
        <dbReference type="EMBL" id="PHQ35197.1"/>
    </source>
</evidence>
<comment type="caution">
    <text evidence="2">The sequence shown here is derived from an EMBL/GenBank/DDBJ whole genome shotgun (WGS) entry which is preliminary data.</text>
</comment>
<dbReference type="AlphaFoldDB" id="A0A2G1W831"/>
<keyword evidence="1" id="KW-0472">Membrane</keyword>
<gene>
    <name evidence="2" type="ORF">CEE69_12360</name>
</gene>
<feature type="transmembrane region" description="Helical" evidence="1">
    <location>
        <begin position="136"/>
        <end position="157"/>
    </location>
</feature>
<keyword evidence="3" id="KW-1185">Reference proteome</keyword>
<evidence type="ECO:0000256" key="1">
    <source>
        <dbReference type="SAM" id="Phobius"/>
    </source>
</evidence>
<dbReference type="OrthoDB" id="288995at2"/>
<dbReference type="Proteomes" id="UP000225740">
    <property type="component" value="Unassembled WGS sequence"/>
</dbReference>
<feature type="transmembrane region" description="Helical" evidence="1">
    <location>
        <begin position="48"/>
        <end position="72"/>
    </location>
</feature>
<proteinExistence type="predicted"/>
<dbReference type="EMBL" id="NIZW01000008">
    <property type="protein sequence ID" value="PHQ35197.1"/>
    <property type="molecule type" value="Genomic_DNA"/>
</dbReference>
<dbReference type="GeneID" id="90608920"/>
<feature type="transmembrane region" description="Helical" evidence="1">
    <location>
        <begin position="108"/>
        <end position="129"/>
    </location>
</feature>
<keyword evidence="1" id="KW-0812">Transmembrane</keyword>
<reference evidence="2 3" key="1">
    <citation type="submission" date="2017-06" db="EMBL/GenBank/DDBJ databases">
        <title>Description of Rhodopirellula bahusiensis sp. nov.</title>
        <authorList>
            <person name="Kizina J."/>
            <person name="Harder J."/>
        </authorList>
    </citation>
    <scope>NUCLEOTIDE SEQUENCE [LARGE SCALE GENOMIC DNA]</scope>
    <source>
        <strain evidence="2 3">SWK21</strain>
    </source>
</reference>
<keyword evidence="1" id="KW-1133">Transmembrane helix</keyword>
<name>A0A2G1W831_9BACT</name>
<dbReference type="RefSeq" id="WP_143549217.1">
    <property type="nucleotide sequence ID" value="NZ_NIZW01000008.1"/>
</dbReference>